<feature type="domain" description="60S ribosomal export protein NMD3 OB-fold" evidence="10">
    <location>
        <begin position="292"/>
        <end position="377"/>
    </location>
</feature>
<keyword evidence="3 7" id="KW-0813">Transport</keyword>
<dbReference type="PANTHER" id="PTHR12746">
    <property type="entry name" value="NONSENSE-MEDIATED MRNA DECAY PROTEIN 3"/>
    <property type="match status" value="1"/>
</dbReference>
<feature type="compositionally biased region" description="Acidic residues" evidence="8">
    <location>
        <begin position="454"/>
        <end position="471"/>
    </location>
</feature>
<dbReference type="EMBL" id="CP014501">
    <property type="protein sequence ID" value="ANB11879.1"/>
    <property type="molecule type" value="Genomic_DNA"/>
</dbReference>
<dbReference type="InterPro" id="IPR039768">
    <property type="entry name" value="Nmd3"/>
</dbReference>
<evidence type="ECO:0000259" key="9">
    <source>
        <dbReference type="Pfam" id="PF04981"/>
    </source>
</evidence>
<comment type="function">
    <text evidence="7">Acts as an adapter for the XPO1/CRM1-mediated export of the 60S ribosomal subunit.</text>
</comment>
<evidence type="ECO:0000259" key="11">
    <source>
        <dbReference type="Pfam" id="PF21193"/>
    </source>
</evidence>
<organism evidence="12 13">
    <name type="scientific">Sugiyamaella lignohabitans</name>
    <dbReference type="NCBI Taxonomy" id="796027"/>
    <lineage>
        <taxon>Eukaryota</taxon>
        <taxon>Fungi</taxon>
        <taxon>Dikarya</taxon>
        <taxon>Ascomycota</taxon>
        <taxon>Saccharomycotina</taxon>
        <taxon>Dipodascomycetes</taxon>
        <taxon>Dipodascales</taxon>
        <taxon>Trichomonascaceae</taxon>
        <taxon>Sugiyamaella</taxon>
    </lineage>
</organism>
<dbReference type="Pfam" id="PF04981">
    <property type="entry name" value="NMD3"/>
    <property type="match status" value="1"/>
</dbReference>
<keyword evidence="4 7" id="KW-0963">Cytoplasm</keyword>
<dbReference type="GO" id="GO:0000055">
    <property type="term" value="P:ribosomal large subunit export from nucleus"/>
    <property type="evidence" value="ECO:0007669"/>
    <property type="project" value="TreeGrafter"/>
</dbReference>
<dbReference type="RefSeq" id="XP_018734356.1">
    <property type="nucleotide sequence ID" value="XM_018877889.1"/>
</dbReference>
<feature type="domain" description="60S ribosomal export protein NMD3 SH3" evidence="11">
    <location>
        <begin position="228"/>
        <end position="275"/>
    </location>
</feature>
<comment type="similarity">
    <text evidence="1 7">Belongs to the NMD3 family.</text>
</comment>
<comment type="subcellular location">
    <subcellularLocation>
        <location evidence="7">Cytoplasm</location>
    </subcellularLocation>
    <subcellularLocation>
        <location evidence="7">Nucleus</location>
    </subcellularLocation>
</comment>
<name>A0A167CM61_9ASCO</name>
<feature type="region of interest" description="Disordered" evidence="8">
    <location>
        <begin position="445"/>
        <end position="506"/>
    </location>
</feature>
<dbReference type="Proteomes" id="UP000189580">
    <property type="component" value="Chromosome a"/>
</dbReference>
<dbReference type="InterPro" id="IPR007064">
    <property type="entry name" value="Nmd3_N"/>
</dbReference>
<dbReference type="PANTHER" id="PTHR12746:SF2">
    <property type="entry name" value="60S RIBOSOMAL EXPORT PROTEIN NMD3"/>
    <property type="match status" value="1"/>
</dbReference>
<reference evidence="12 13" key="1">
    <citation type="submission" date="2016-02" db="EMBL/GenBank/DDBJ databases">
        <title>Complete genome sequence and transcriptome regulation of the pentose utilising yeast Sugiyamaella lignohabitans.</title>
        <authorList>
            <person name="Bellasio M."/>
            <person name="Peymann A."/>
            <person name="Valli M."/>
            <person name="Sipitzky M."/>
            <person name="Graf A."/>
            <person name="Sauer M."/>
            <person name="Marx H."/>
            <person name="Mattanovich D."/>
        </authorList>
    </citation>
    <scope>NUCLEOTIDE SEQUENCE [LARGE SCALE GENOMIC DNA]</scope>
    <source>
        <strain evidence="12 13">CBS 10342</strain>
    </source>
</reference>
<evidence type="ECO:0000256" key="3">
    <source>
        <dbReference type="ARBA" id="ARBA00022448"/>
    </source>
</evidence>
<sequence>MKAEGGLAMCNDCISLSVDITEGIQKEAVITFCKNCERLQVPPTHWIFAPRESRELLGACLKRLRGLNKVRLIDAKYVWTEPHSRRTKIKVLVQGEAPQFPGVLIQQGITVNFTETSAQCPDCAKSYTATTWRANIQVRQKVDHKKTFFYLEQLILKNHAHKYTVSIQENKEGLDFFYNQRNHALKMLEFLSGVIPVRVTKSSELISQNIHTSAKSYKFSYSVEIVPICKEDLVVLPKKLAKSLGISNQLTLCYRIGNAVHLIDPTNLQTAELAAGIYWRSPFSSLSTGKNLTEYVVLDIEPVGPANGKFALADVTVARSVDLGSNDTTYYVRTHLGGILHPGDTVMGYHLSNTNFNHALWDEIDQDKTPEVILVKKSYPDKIRSKTRNWKVKRMAKEYNDDTVRATGREKTKNKSNDAFERAQRDYEEFLRELEEDPELRTEVNLYKNVPEVDAQEENGEEGEDDDESEELPGVNLDELKLEDDLSSDLSFSDDNSDEPDDENDS</sequence>
<evidence type="ECO:0000256" key="7">
    <source>
        <dbReference type="RuleBase" id="RU364108"/>
    </source>
</evidence>
<gene>
    <name evidence="12" type="primary">NMD3</name>
    <name evidence="12" type="ORF">AWJ20_104</name>
</gene>
<keyword evidence="5 7" id="KW-0653">Protein transport</keyword>
<proteinExistence type="inferred from homology"/>
<evidence type="ECO:0000313" key="13">
    <source>
        <dbReference type="Proteomes" id="UP000189580"/>
    </source>
</evidence>
<dbReference type="InterPro" id="IPR048899">
    <property type="entry name" value="NMD_SH3"/>
</dbReference>
<dbReference type="KEGG" id="slb:AWJ20_104"/>
<accession>A0A167CM61</accession>
<dbReference type="GO" id="GO:0043023">
    <property type="term" value="F:ribosomal large subunit binding"/>
    <property type="evidence" value="ECO:0007669"/>
    <property type="project" value="InterPro"/>
</dbReference>
<evidence type="ECO:0000256" key="5">
    <source>
        <dbReference type="ARBA" id="ARBA00022927"/>
    </source>
</evidence>
<evidence type="ECO:0000256" key="6">
    <source>
        <dbReference type="ARBA" id="ARBA00023242"/>
    </source>
</evidence>
<feature type="domain" description="Nmd3 N-terminal" evidence="9">
    <location>
        <begin position="8"/>
        <end position="225"/>
    </location>
</feature>
<dbReference type="InterPro" id="IPR048898">
    <property type="entry name" value="OB_NMD3"/>
</dbReference>
<protein>
    <recommendedName>
        <fullName evidence="2 7">60S ribosomal export protein NMD3</fullName>
    </recommendedName>
</protein>
<dbReference type="Pfam" id="PF21193">
    <property type="entry name" value="NMD_SH3"/>
    <property type="match status" value="1"/>
</dbReference>
<keyword evidence="6 7" id="KW-0539">Nucleus</keyword>
<feature type="compositionally biased region" description="Acidic residues" evidence="8">
    <location>
        <begin position="495"/>
        <end position="506"/>
    </location>
</feature>
<dbReference type="GO" id="GO:0005634">
    <property type="term" value="C:nucleus"/>
    <property type="evidence" value="ECO:0007669"/>
    <property type="project" value="UniProtKB-SubCell"/>
</dbReference>
<dbReference type="AlphaFoldDB" id="A0A167CM61"/>
<evidence type="ECO:0000256" key="4">
    <source>
        <dbReference type="ARBA" id="ARBA00022490"/>
    </source>
</evidence>
<evidence type="ECO:0000259" key="10">
    <source>
        <dbReference type="Pfam" id="PF21192"/>
    </source>
</evidence>
<evidence type="ECO:0000256" key="8">
    <source>
        <dbReference type="SAM" id="MobiDB-lite"/>
    </source>
</evidence>
<evidence type="ECO:0000313" key="12">
    <source>
        <dbReference type="EMBL" id="ANB11879.1"/>
    </source>
</evidence>
<evidence type="ECO:0000256" key="2">
    <source>
        <dbReference type="ARBA" id="ARBA00017035"/>
    </source>
</evidence>
<dbReference type="GeneID" id="30032798"/>
<evidence type="ECO:0000256" key="1">
    <source>
        <dbReference type="ARBA" id="ARBA00009794"/>
    </source>
</evidence>
<keyword evidence="13" id="KW-1185">Reference proteome</keyword>
<dbReference type="OrthoDB" id="203821at2759"/>
<dbReference type="GO" id="GO:0005737">
    <property type="term" value="C:cytoplasm"/>
    <property type="evidence" value="ECO:0007669"/>
    <property type="project" value="UniProtKB-SubCell"/>
</dbReference>
<dbReference type="GO" id="GO:0015031">
    <property type="term" value="P:protein transport"/>
    <property type="evidence" value="ECO:0007669"/>
    <property type="project" value="UniProtKB-KW"/>
</dbReference>
<dbReference type="Pfam" id="PF21192">
    <property type="entry name" value="OB_NMD3"/>
    <property type="match status" value="1"/>
</dbReference>